<feature type="compositionally biased region" description="Low complexity" evidence="1">
    <location>
        <begin position="1217"/>
        <end position="1234"/>
    </location>
</feature>
<feature type="region of interest" description="Disordered" evidence="1">
    <location>
        <begin position="274"/>
        <end position="383"/>
    </location>
</feature>
<feature type="domain" description="Pyruvate kinase barrel" evidence="2">
    <location>
        <begin position="10"/>
        <end position="65"/>
    </location>
</feature>
<dbReference type="EMBL" id="PGGS01001926">
    <property type="protein sequence ID" value="PNG99928.1"/>
    <property type="molecule type" value="Genomic_DNA"/>
</dbReference>
<feature type="compositionally biased region" description="Basic residues" evidence="1">
    <location>
        <begin position="939"/>
        <end position="950"/>
    </location>
</feature>
<feature type="region of interest" description="Disordered" evidence="1">
    <location>
        <begin position="1007"/>
        <end position="1032"/>
    </location>
</feature>
<dbReference type="InterPro" id="IPR040442">
    <property type="entry name" value="Pyrv_kinase-like_dom_sf"/>
</dbReference>
<feature type="compositionally biased region" description="Low complexity" evidence="1">
    <location>
        <begin position="1170"/>
        <end position="1180"/>
    </location>
</feature>
<keyword evidence="4" id="KW-1185">Reference proteome</keyword>
<feature type="region of interest" description="Disordered" evidence="1">
    <location>
        <begin position="428"/>
        <end position="644"/>
    </location>
</feature>
<feature type="non-terminal residue" evidence="3">
    <location>
        <position position="1524"/>
    </location>
</feature>
<feature type="region of interest" description="Disordered" evidence="1">
    <location>
        <begin position="708"/>
        <end position="774"/>
    </location>
</feature>
<feature type="compositionally biased region" description="Low complexity" evidence="1">
    <location>
        <begin position="345"/>
        <end position="368"/>
    </location>
</feature>
<proteinExistence type="predicted"/>
<dbReference type="PANTHER" id="PTHR40903">
    <property type="entry name" value="GLYCINE-RICH CELL WALL STRUCTURAL PROTEIN 1-LIKE"/>
    <property type="match status" value="1"/>
</dbReference>
<dbReference type="Proteomes" id="UP000236333">
    <property type="component" value="Unassembled WGS sequence"/>
</dbReference>
<sequence>MLVTASSPVRKTKLGFTLGPACDDEEVLRQLVVGGANIARFNFAHGTLQSHQAMFQKLRSSSMAFELLTAGVKRSRRRCRPTGWLGILMGTKLYFEFWERMLILDKVAALGRELRKLCPQAAPAPGPARGRQPPALSSVGSARMSHANGSQRGLQQQQQLGSRAGAAAAAHGAVPSGLRISASDVGGCRRSSAGGGGGGGEHPLYGSVAESGPWLGAVSSCIQFGSGSGSGSGGGGGSSGGGAMLQGLSDGGLGGAGAGGGHGGLEGALASATGREADGRGGGWGQPPATVHEEWEEEQGAGAAQQLHSGGEGAAGAPRRRPLPTLGGPRQQPYAPIAGLPARMPCGAASAPGSRSSGCGGSLASSRAPTPPLPATAHAAGTPAAPAPAAAAFAPHRFLPPPTPDAALCWPPQAALLRAGGSGGGLLLRQLAAGGQPGAPPHADPLHPSRREDPQQPRPDPYPPVHSQPQQQPHPNLFLSTTEPGGPHPHPQQPRANRYPPLFASGEPQPLADAHPSVRSLLPPQSNAGADEVDAGCGGPASTSASMPPPPPRRPPGSGALSHGGGAAAAAALGSGDCDASVSNSSVATPFNTPGSTPGTTPDATPGATPLPTPCATPIPTPVRPRPLAAAASEAPGGGAAASRAALSGALRSFPLPPSPPSPSTPLHTLLYCAASTSAACAAAAATAAPPPPDPRLLLRAIEPSCPASSDVGRLGSSSLSNVSEDFPAVGGVRGGGGDGGSRSDSGGEDGGGDASGGNGGGGGGDEEGGGGAGGLLSVLEAPLLLGLGERSGRLGSVEGPGLLGLREGLWALGGSEPSPLLYAWSRGSSLLAASLSAGSGGARGLALVTELAAAAAGNGGGGGGGSVTASWPAGYGGSERGSLSLPPGSVAGSVAADTDAGGAGQQDAAAPPLSGERQEAASASGGGSQQGLPQGGPHHQHQHHRRVRGLRREDAAAAAAASDGSTTTATASASATPGGSTDDLTGLASWWRASAAEAFVEALQSQGLPHPPLDRGPSGADAPEAGGGGGLAAAEEAGAVARLALGGTVWAAEGGVPLAPPAGWAPALTPTVTLVLAAGEDEAVAEAAPTRAGEAASAVAEMAAGEVVPAKADGGSRLAAEADGSPLAAITEPLPLPPLPASLPLPMPLPMPMPAHVGVRPLMAEDPESFGSSSGASAFIPGAWGNPEGPAAWRHRGMPQPPQPLPVSGLRRSSEAHAGAPGPHAAAQAPASAAAASLEPAAAKRAEPFGGMAGPLGYGSLFVGAFGAGVDAAAAGPDAGGPLPPLFPLPPAALQRCGSPDGLGSGLYGSGASAFMPGSWGRAEAAAASPRGGMGLGPPPPLSGLGLGGASHLGDVGAAAGCGGGSGAAGPPSYGCLPPGSFCGGGVAGGAAGGAEGNVTIFGTQARAELPPPASRGVADGDADDVVGEWRAMQLVGAPAARPGRGRRGAARKGGLLGPFEACQERGEGGPGEEGEGEEGDVDCEEEVGMPPGFDGGEGEEEEEEEGGGGSFTAGSSSGGGEE</sequence>
<feature type="compositionally biased region" description="Low complexity" evidence="1">
    <location>
        <begin position="589"/>
        <end position="608"/>
    </location>
</feature>
<feature type="compositionally biased region" description="Pro residues" evidence="1">
    <location>
        <begin position="456"/>
        <end position="466"/>
    </location>
</feature>
<feature type="region of interest" description="Disordered" evidence="1">
    <location>
        <begin position="1439"/>
        <end position="1524"/>
    </location>
</feature>
<feature type="region of interest" description="Disordered" evidence="1">
    <location>
        <begin position="121"/>
        <end position="168"/>
    </location>
</feature>
<feature type="region of interest" description="Disordered" evidence="1">
    <location>
        <begin position="1167"/>
        <end position="1234"/>
    </location>
</feature>
<reference evidence="3 4" key="1">
    <citation type="journal article" date="2017" name="Mol. Biol. Evol.">
        <title>The 4-celled Tetrabaena socialis nuclear genome reveals the essential components for genetic control of cell number at the origin of multicellularity in the volvocine lineage.</title>
        <authorList>
            <person name="Featherston J."/>
            <person name="Arakaki Y."/>
            <person name="Hanschen E.R."/>
            <person name="Ferris P.J."/>
            <person name="Michod R.E."/>
            <person name="Olson B.J.S.C."/>
            <person name="Nozaki H."/>
            <person name="Durand P.M."/>
        </authorList>
    </citation>
    <scope>NUCLEOTIDE SEQUENCE [LARGE SCALE GENOMIC DNA]</scope>
    <source>
        <strain evidence="3 4">NIES-571</strain>
    </source>
</reference>
<feature type="compositionally biased region" description="Basic and acidic residues" evidence="1">
    <location>
        <begin position="444"/>
        <end position="455"/>
    </location>
</feature>
<protein>
    <recommendedName>
        <fullName evidence="2">Pyruvate kinase barrel domain-containing protein</fullName>
    </recommendedName>
</protein>
<dbReference type="Gene3D" id="3.20.20.60">
    <property type="entry name" value="Phosphoenolpyruvate-binding domains"/>
    <property type="match status" value="1"/>
</dbReference>
<feature type="compositionally biased region" description="Acidic residues" evidence="1">
    <location>
        <begin position="1472"/>
        <end position="1489"/>
    </location>
</feature>
<feature type="compositionally biased region" description="Gly residues" evidence="1">
    <location>
        <begin position="732"/>
        <end position="741"/>
    </location>
</feature>
<gene>
    <name evidence="3" type="ORF">TSOC_014278</name>
</gene>
<feature type="compositionally biased region" description="Gly residues" evidence="1">
    <location>
        <begin position="1509"/>
        <end position="1524"/>
    </location>
</feature>
<feature type="compositionally biased region" description="Pro residues" evidence="1">
    <location>
        <begin position="609"/>
        <end position="625"/>
    </location>
</feature>
<dbReference type="Pfam" id="PF00224">
    <property type="entry name" value="PK"/>
    <property type="match status" value="1"/>
</dbReference>
<feature type="compositionally biased region" description="Low complexity" evidence="1">
    <location>
        <begin position="957"/>
        <end position="982"/>
    </location>
</feature>
<feature type="region of interest" description="Disordered" evidence="1">
    <location>
        <begin position="879"/>
        <end position="982"/>
    </location>
</feature>
<dbReference type="GO" id="GO:0000287">
    <property type="term" value="F:magnesium ion binding"/>
    <property type="evidence" value="ECO:0007669"/>
    <property type="project" value="InterPro"/>
</dbReference>
<dbReference type="SUPFAM" id="SSF51621">
    <property type="entry name" value="Phosphoenolpyruvate/pyruvate domain"/>
    <property type="match status" value="1"/>
</dbReference>
<feature type="compositionally biased region" description="Low complexity" evidence="1">
    <location>
        <begin position="149"/>
        <end position="168"/>
    </location>
</feature>
<dbReference type="InterPro" id="IPR015813">
    <property type="entry name" value="Pyrv/PenolPyrv_kinase-like_dom"/>
</dbReference>
<feature type="compositionally biased region" description="Low complexity" evidence="1">
    <location>
        <begin position="626"/>
        <end position="644"/>
    </location>
</feature>
<feature type="compositionally biased region" description="Acidic residues" evidence="1">
    <location>
        <begin position="1498"/>
        <end position="1508"/>
    </location>
</feature>
<evidence type="ECO:0000256" key="1">
    <source>
        <dbReference type="SAM" id="MobiDB-lite"/>
    </source>
</evidence>
<accession>A0A2J7ZI36</accession>
<dbReference type="InterPro" id="IPR015793">
    <property type="entry name" value="Pyrv_Knase_brl"/>
</dbReference>
<evidence type="ECO:0000313" key="4">
    <source>
        <dbReference type="Proteomes" id="UP000236333"/>
    </source>
</evidence>
<dbReference type="PANTHER" id="PTHR40903:SF1">
    <property type="entry name" value="HYPHALLY REGULATED CELL WALL PROTEIN 3"/>
    <property type="match status" value="1"/>
</dbReference>
<name>A0A2J7ZI36_9CHLO</name>
<dbReference type="GO" id="GO:0030955">
    <property type="term" value="F:potassium ion binding"/>
    <property type="evidence" value="ECO:0007669"/>
    <property type="project" value="InterPro"/>
</dbReference>
<dbReference type="GO" id="GO:0004743">
    <property type="term" value="F:pyruvate kinase activity"/>
    <property type="evidence" value="ECO:0007669"/>
    <property type="project" value="InterPro"/>
</dbReference>
<evidence type="ECO:0000313" key="3">
    <source>
        <dbReference type="EMBL" id="PNG99928.1"/>
    </source>
</evidence>
<comment type="caution">
    <text evidence="3">The sequence shown here is derived from an EMBL/GenBank/DDBJ whole genome shotgun (WGS) entry which is preliminary data.</text>
</comment>
<feature type="compositionally biased region" description="Low complexity" evidence="1">
    <location>
        <begin position="890"/>
        <end position="911"/>
    </location>
</feature>
<evidence type="ECO:0000259" key="2">
    <source>
        <dbReference type="Pfam" id="PF00224"/>
    </source>
</evidence>
<feature type="compositionally biased region" description="Gly residues" evidence="1">
    <location>
        <begin position="753"/>
        <end position="774"/>
    </location>
</feature>
<feature type="compositionally biased region" description="Low complexity" evidence="1">
    <location>
        <begin position="121"/>
        <end position="135"/>
    </location>
</feature>
<organism evidence="3 4">
    <name type="scientific">Tetrabaena socialis</name>
    <dbReference type="NCBI Taxonomy" id="47790"/>
    <lineage>
        <taxon>Eukaryota</taxon>
        <taxon>Viridiplantae</taxon>
        <taxon>Chlorophyta</taxon>
        <taxon>core chlorophytes</taxon>
        <taxon>Chlorophyceae</taxon>
        <taxon>CS clade</taxon>
        <taxon>Chlamydomonadales</taxon>
        <taxon>Tetrabaenaceae</taxon>
        <taxon>Tetrabaena</taxon>
    </lineage>
</organism>